<dbReference type="Gene3D" id="1.20.1280.50">
    <property type="match status" value="1"/>
</dbReference>
<dbReference type="InterPro" id="IPR032675">
    <property type="entry name" value="LRR_dom_sf"/>
</dbReference>
<evidence type="ECO:0000259" key="1">
    <source>
        <dbReference type="Pfam" id="PF12937"/>
    </source>
</evidence>
<proteinExistence type="predicted"/>
<dbReference type="PANTHER" id="PTHR13382:SF16">
    <property type="entry name" value="F-BOX PROTEIN SKIP28"/>
    <property type="match status" value="1"/>
</dbReference>
<dbReference type="PANTHER" id="PTHR13382">
    <property type="entry name" value="MITOCHONDRIAL ATP SYNTHASE COUPLING FACTOR B"/>
    <property type="match status" value="1"/>
</dbReference>
<accession>A0A2I0WRB0</accession>
<evidence type="ECO:0000313" key="2">
    <source>
        <dbReference type="EMBL" id="PKU78181.1"/>
    </source>
</evidence>
<dbReference type="SUPFAM" id="SSF81383">
    <property type="entry name" value="F-box domain"/>
    <property type="match status" value="1"/>
</dbReference>
<sequence length="326" mass="36642">MYKIRRYALTTGGLICCYTLSMETPPTAENVFPNIPAGDAAEPHRALFFVLGYLRLPDRLACRQVCRAFSDEISANETLWRHIIVEPPLSTKIRDDFLLWITSFARGNLKSLALLRCWRVTDASLLHVVDQNPYITKLCIPGCTALTADGVVRAVMRLAEHKGHLECLRLNGLCNIKREHLNVLKSLLCKNKQQEAFHASFYSGWSSLALDSDDGRPIDVDICPKCKNVGMVFDCTREECRTMRNRWSQCRGCFFCIARCEECGGCVDEDELGEDTACPHVLCAGCWLQLPKCDTCNRPCCRQDLNAQALSSAGFVCDQCRDSELL</sequence>
<dbReference type="InterPro" id="IPR050648">
    <property type="entry name" value="F-box_LRR-repeat"/>
</dbReference>
<dbReference type="STRING" id="906689.A0A2I0WRB0"/>
<reference evidence="2 3" key="1">
    <citation type="journal article" date="2016" name="Sci. Rep.">
        <title>The Dendrobium catenatum Lindl. genome sequence provides insights into polysaccharide synthase, floral development and adaptive evolution.</title>
        <authorList>
            <person name="Zhang G.Q."/>
            <person name="Xu Q."/>
            <person name="Bian C."/>
            <person name="Tsai W.C."/>
            <person name="Yeh C.M."/>
            <person name="Liu K.W."/>
            <person name="Yoshida K."/>
            <person name="Zhang L.S."/>
            <person name="Chang S.B."/>
            <person name="Chen F."/>
            <person name="Shi Y."/>
            <person name="Su Y.Y."/>
            <person name="Zhang Y.Q."/>
            <person name="Chen L.J."/>
            <person name="Yin Y."/>
            <person name="Lin M."/>
            <person name="Huang H."/>
            <person name="Deng H."/>
            <person name="Wang Z.W."/>
            <person name="Zhu S.L."/>
            <person name="Zhao X."/>
            <person name="Deng C."/>
            <person name="Niu S.C."/>
            <person name="Huang J."/>
            <person name="Wang M."/>
            <person name="Liu G.H."/>
            <person name="Yang H.J."/>
            <person name="Xiao X.J."/>
            <person name="Hsiao Y.Y."/>
            <person name="Wu W.L."/>
            <person name="Chen Y.Y."/>
            <person name="Mitsuda N."/>
            <person name="Ohme-Takagi M."/>
            <person name="Luo Y.B."/>
            <person name="Van de Peer Y."/>
            <person name="Liu Z.J."/>
        </authorList>
    </citation>
    <scope>NUCLEOTIDE SEQUENCE [LARGE SCALE GENOMIC DNA]</scope>
    <source>
        <tissue evidence="2">The whole plant</tissue>
    </source>
</reference>
<dbReference type="Proteomes" id="UP000233837">
    <property type="component" value="Unassembled WGS sequence"/>
</dbReference>
<dbReference type="InterPro" id="IPR001810">
    <property type="entry name" value="F-box_dom"/>
</dbReference>
<dbReference type="PROSITE" id="PS00198">
    <property type="entry name" value="4FE4S_FER_1"/>
    <property type="match status" value="1"/>
</dbReference>
<gene>
    <name evidence="2" type="primary">SKIP28</name>
    <name evidence="2" type="ORF">MA16_Dca012301</name>
</gene>
<protein>
    <submittedName>
        <fullName evidence="2">F-box protein SKIP28</fullName>
    </submittedName>
</protein>
<dbReference type="Pfam" id="PF12937">
    <property type="entry name" value="F-box-like"/>
    <property type="match status" value="1"/>
</dbReference>
<dbReference type="Gene3D" id="3.80.10.10">
    <property type="entry name" value="Ribonuclease Inhibitor"/>
    <property type="match status" value="1"/>
</dbReference>
<dbReference type="AlphaFoldDB" id="A0A2I0WRB0"/>
<dbReference type="InterPro" id="IPR036047">
    <property type="entry name" value="F-box-like_dom_sf"/>
</dbReference>
<dbReference type="EMBL" id="KZ502472">
    <property type="protein sequence ID" value="PKU78181.1"/>
    <property type="molecule type" value="Genomic_DNA"/>
</dbReference>
<keyword evidence="3" id="KW-1185">Reference proteome</keyword>
<organism evidence="2 3">
    <name type="scientific">Dendrobium catenatum</name>
    <dbReference type="NCBI Taxonomy" id="906689"/>
    <lineage>
        <taxon>Eukaryota</taxon>
        <taxon>Viridiplantae</taxon>
        <taxon>Streptophyta</taxon>
        <taxon>Embryophyta</taxon>
        <taxon>Tracheophyta</taxon>
        <taxon>Spermatophyta</taxon>
        <taxon>Magnoliopsida</taxon>
        <taxon>Liliopsida</taxon>
        <taxon>Asparagales</taxon>
        <taxon>Orchidaceae</taxon>
        <taxon>Epidendroideae</taxon>
        <taxon>Malaxideae</taxon>
        <taxon>Dendrobiinae</taxon>
        <taxon>Dendrobium</taxon>
    </lineage>
</organism>
<name>A0A2I0WRB0_9ASPA</name>
<dbReference type="InterPro" id="IPR017900">
    <property type="entry name" value="4Fe4S_Fe_S_CS"/>
</dbReference>
<reference evidence="2 3" key="2">
    <citation type="journal article" date="2017" name="Nature">
        <title>The Apostasia genome and the evolution of orchids.</title>
        <authorList>
            <person name="Zhang G.Q."/>
            <person name="Liu K.W."/>
            <person name="Li Z."/>
            <person name="Lohaus R."/>
            <person name="Hsiao Y.Y."/>
            <person name="Niu S.C."/>
            <person name="Wang J.Y."/>
            <person name="Lin Y.C."/>
            <person name="Xu Q."/>
            <person name="Chen L.J."/>
            <person name="Yoshida K."/>
            <person name="Fujiwara S."/>
            <person name="Wang Z.W."/>
            <person name="Zhang Y.Q."/>
            <person name="Mitsuda N."/>
            <person name="Wang M."/>
            <person name="Liu G.H."/>
            <person name="Pecoraro L."/>
            <person name="Huang H.X."/>
            <person name="Xiao X.J."/>
            <person name="Lin M."/>
            <person name="Wu X.Y."/>
            <person name="Wu W.L."/>
            <person name="Chen Y.Y."/>
            <person name="Chang S.B."/>
            <person name="Sakamoto S."/>
            <person name="Ohme-Takagi M."/>
            <person name="Yagi M."/>
            <person name="Zeng S.J."/>
            <person name="Shen C.Y."/>
            <person name="Yeh C.M."/>
            <person name="Luo Y.B."/>
            <person name="Tsai W.C."/>
            <person name="Van de Peer Y."/>
            <person name="Liu Z.J."/>
        </authorList>
    </citation>
    <scope>NUCLEOTIDE SEQUENCE [LARGE SCALE GENOMIC DNA]</scope>
    <source>
        <tissue evidence="2">The whole plant</tissue>
    </source>
</reference>
<evidence type="ECO:0000313" key="3">
    <source>
        <dbReference type="Proteomes" id="UP000233837"/>
    </source>
</evidence>
<dbReference type="GO" id="GO:0005737">
    <property type="term" value="C:cytoplasm"/>
    <property type="evidence" value="ECO:0007669"/>
    <property type="project" value="TreeGrafter"/>
</dbReference>
<feature type="domain" description="F-box" evidence="1">
    <location>
        <begin position="43"/>
        <end position="83"/>
    </location>
</feature>